<evidence type="ECO:0000313" key="3">
    <source>
        <dbReference type="Proteomes" id="UP000426265"/>
    </source>
</evidence>
<organism evidence="2 3">
    <name type="scientific">Arabidopsis thaliana</name>
    <name type="common">Mouse-ear cress</name>
    <dbReference type="NCBI Taxonomy" id="3702"/>
    <lineage>
        <taxon>Eukaryota</taxon>
        <taxon>Viridiplantae</taxon>
        <taxon>Streptophyta</taxon>
        <taxon>Embryophyta</taxon>
        <taxon>Tracheophyta</taxon>
        <taxon>Spermatophyta</taxon>
        <taxon>Magnoliopsida</taxon>
        <taxon>eudicotyledons</taxon>
        <taxon>Gunneridae</taxon>
        <taxon>Pentapetalae</taxon>
        <taxon>rosids</taxon>
        <taxon>malvids</taxon>
        <taxon>Brassicales</taxon>
        <taxon>Brassicaceae</taxon>
        <taxon>Camelineae</taxon>
        <taxon>Arabidopsis</taxon>
    </lineage>
</organism>
<protein>
    <submittedName>
        <fullName evidence="2">Uncharacterized protein</fullName>
    </submittedName>
</protein>
<reference evidence="2 3" key="1">
    <citation type="submission" date="2019-11" db="EMBL/GenBank/DDBJ databases">
        <authorList>
            <person name="Jiao W.-B."/>
            <person name="Schneeberger K."/>
        </authorList>
    </citation>
    <scope>NUCLEOTIDE SEQUENCE [LARGE SCALE GENOMIC DNA]</scope>
    <source>
        <strain evidence="3">cv. An-1</strain>
    </source>
</reference>
<accession>A0A654ETI5</accession>
<feature type="coiled-coil region" evidence="1">
    <location>
        <begin position="13"/>
        <end position="43"/>
    </location>
</feature>
<dbReference type="AlphaFoldDB" id="A0A654ETI5"/>
<sequence length="98" mass="11331">MASYESQRDVAELATLEQTKKNVEDVEEVLKKLEQTYLGKEKVTDDTFLSDEEMEKFNQMMNCVKLLNNCLTKIGQSLPLKEGERELVEVEVDFKNIP</sequence>
<dbReference type="Proteomes" id="UP000426265">
    <property type="component" value="Unassembled WGS sequence"/>
</dbReference>
<evidence type="ECO:0000313" key="2">
    <source>
        <dbReference type="EMBL" id="VYS50822.1"/>
    </source>
</evidence>
<name>A0A654ETI5_ARATH</name>
<dbReference type="EMBL" id="CACRSJ010000104">
    <property type="protein sequence ID" value="VYS50822.1"/>
    <property type="molecule type" value="Genomic_DNA"/>
</dbReference>
<evidence type="ECO:0000256" key="1">
    <source>
        <dbReference type="SAM" id="Coils"/>
    </source>
</evidence>
<gene>
    <name evidence="2" type="ORF">AN1_LOCUS6292</name>
</gene>
<proteinExistence type="predicted"/>
<dbReference type="ExpressionAtlas" id="A0A654ETI5">
    <property type="expression patterns" value="baseline and differential"/>
</dbReference>
<keyword evidence="1" id="KW-0175">Coiled coil</keyword>